<keyword evidence="2" id="KW-0548">Nucleotidyltransferase</keyword>
<dbReference type="PANTHER" id="PTHR45138:SF9">
    <property type="entry name" value="DIGUANYLATE CYCLASE DGCM-RELATED"/>
    <property type="match status" value="1"/>
</dbReference>
<reference evidence="2 3" key="1">
    <citation type="submission" date="2024-10" db="EMBL/GenBank/DDBJ databases">
        <title>The Natural Products Discovery Center: Release of the First 8490 Sequenced Strains for Exploring Actinobacteria Biosynthetic Diversity.</title>
        <authorList>
            <person name="Kalkreuter E."/>
            <person name="Kautsar S.A."/>
            <person name="Yang D."/>
            <person name="Bader C.D."/>
            <person name="Teijaro C.N."/>
            <person name="Fluegel L."/>
            <person name="Davis C.M."/>
            <person name="Simpson J.R."/>
            <person name="Lauterbach L."/>
            <person name="Steele A.D."/>
            <person name="Gui C."/>
            <person name="Meng S."/>
            <person name="Li G."/>
            <person name="Viehrig K."/>
            <person name="Ye F."/>
            <person name="Su P."/>
            <person name="Kiefer A.F."/>
            <person name="Nichols A."/>
            <person name="Cepeda A.J."/>
            <person name="Yan W."/>
            <person name="Fan B."/>
            <person name="Jiang Y."/>
            <person name="Adhikari A."/>
            <person name="Zheng C.-J."/>
            <person name="Schuster L."/>
            <person name="Cowan T.M."/>
            <person name="Smanski M.J."/>
            <person name="Chevrette M.G."/>
            <person name="De Carvalho L.P.S."/>
            <person name="Shen B."/>
        </authorList>
    </citation>
    <scope>NUCLEOTIDE SEQUENCE [LARGE SCALE GENOMIC DNA]</scope>
    <source>
        <strain evidence="2 3">NPDC000087</strain>
    </source>
</reference>
<protein>
    <submittedName>
        <fullName evidence="2">Diguanylate cyclase</fullName>
        <ecNumber evidence="2">2.7.7.65</ecNumber>
    </submittedName>
</protein>
<dbReference type="InterPro" id="IPR050469">
    <property type="entry name" value="Diguanylate_Cyclase"/>
</dbReference>
<keyword evidence="2" id="KW-0808">Transferase</keyword>
<keyword evidence="3" id="KW-1185">Reference proteome</keyword>
<dbReference type="Gene3D" id="3.30.70.270">
    <property type="match status" value="1"/>
</dbReference>
<dbReference type="Proteomes" id="UP001602245">
    <property type="component" value="Unassembled WGS sequence"/>
</dbReference>
<dbReference type="SMART" id="SM00267">
    <property type="entry name" value="GGDEF"/>
    <property type="match status" value="1"/>
</dbReference>
<dbReference type="PANTHER" id="PTHR45138">
    <property type="entry name" value="REGULATORY COMPONENTS OF SENSORY TRANSDUCTION SYSTEM"/>
    <property type="match status" value="1"/>
</dbReference>
<dbReference type="NCBIfam" id="TIGR00254">
    <property type="entry name" value="GGDEF"/>
    <property type="match status" value="1"/>
</dbReference>
<evidence type="ECO:0000313" key="2">
    <source>
        <dbReference type="EMBL" id="MFF5289956.1"/>
    </source>
</evidence>
<dbReference type="RefSeq" id="WP_020511510.1">
    <property type="nucleotide sequence ID" value="NZ_JBIAZU010000002.1"/>
</dbReference>
<dbReference type="InterPro" id="IPR029787">
    <property type="entry name" value="Nucleotide_cyclase"/>
</dbReference>
<feature type="domain" description="GGDEF" evidence="1">
    <location>
        <begin position="385"/>
        <end position="514"/>
    </location>
</feature>
<evidence type="ECO:0000259" key="1">
    <source>
        <dbReference type="PROSITE" id="PS50887"/>
    </source>
</evidence>
<accession>A0ABW6WAK6</accession>
<dbReference type="GO" id="GO:0052621">
    <property type="term" value="F:diguanylate cyclase activity"/>
    <property type="evidence" value="ECO:0007669"/>
    <property type="project" value="UniProtKB-EC"/>
</dbReference>
<name>A0ABW6WAK6_9ACTN</name>
<comment type="caution">
    <text evidence="2">The sequence shown here is derived from an EMBL/GenBank/DDBJ whole genome shotgun (WGS) entry which is preliminary data.</text>
</comment>
<gene>
    <name evidence="2" type="ORF">ACFY35_10970</name>
</gene>
<dbReference type="InterPro" id="IPR043128">
    <property type="entry name" value="Rev_trsase/Diguanyl_cyclase"/>
</dbReference>
<dbReference type="EMBL" id="JBIAZU010000002">
    <property type="protein sequence ID" value="MFF5289956.1"/>
    <property type="molecule type" value="Genomic_DNA"/>
</dbReference>
<dbReference type="CDD" id="cd01949">
    <property type="entry name" value="GGDEF"/>
    <property type="match status" value="1"/>
</dbReference>
<dbReference type="Pfam" id="PF00990">
    <property type="entry name" value="GGDEF"/>
    <property type="match status" value="1"/>
</dbReference>
<dbReference type="InterPro" id="IPR000160">
    <property type="entry name" value="GGDEF_dom"/>
</dbReference>
<organism evidence="2 3">
    <name type="scientific">Paractinoplanes globisporus</name>
    <dbReference type="NCBI Taxonomy" id="113565"/>
    <lineage>
        <taxon>Bacteria</taxon>
        <taxon>Bacillati</taxon>
        <taxon>Actinomycetota</taxon>
        <taxon>Actinomycetes</taxon>
        <taxon>Micromonosporales</taxon>
        <taxon>Micromonosporaceae</taxon>
        <taxon>Paractinoplanes</taxon>
    </lineage>
</organism>
<dbReference type="PROSITE" id="PS50887">
    <property type="entry name" value="GGDEF"/>
    <property type="match status" value="1"/>
</dbReference>
<dbReference type="SUPFAM" id="SSF55073">
    <property type="entry name" value="Nucleotide cyclase"/>
    <property type="match status" value="1"/>
</dbReference>
<proteinExistence type="predicted"/>
<dbReference type="EC" id="2.7.7.65" evidence="2"/>
<evidence type="ECO:0000313" key="3">
    <source>
        <dbReference type="Proteomes" id="UP001602245"/>
    </source>
</evidence>
<sequence>MPAGDGLTAEHAEAIGQAYELIESAQGELYPDEVEEAAGRIGQPEWWDVQVLLHFARSLAVIHSGRDDSAHVRTMLDVAVALDDPALLALALAVSAGRRVSAQRPLDLSESAASPLVQAAVLLDDDGGPVVHRVAALIEVALVAHALGLWEIALEQYERTHEALDGDHDPRWRATARRQRTVLYVNRVELLLDWVCAEAMIGDWAGAAARAAATLPGSRDAVAPDWPPSWVRQFDGHLFLLAAIAGREFEGGPPDPAVEALGAAIRAARADDSGRAAILARGLADRFGLSVPQHTWLLTLQLASREPGAAAAARFADELVRLRWNDRQVRMSSMRDAIAVERGRREHDQLRREIITDHLTGLANRRGYHAYLTALLETGPATGVGDYAAMMIDVDKFKQVNDQFGHDVGDLVLARIAGILSANVRPIDLAARLGGDEFVVILAEVQPGVSQGRAQAILEAVRDHPWHDVAAGLSVSISVGLHHGGREELPTLLGDADRHLYRAKNEGRSRVATG</sequence>